<feature type="transmembrane region" description="Helical" evidence="5">
    <location>
        <begin position="181"/>
        <end position="206"/>
    </location>
</feature>
<evidence type="ECO:0000313" key="7">
    <source>
        <dbReference type="Proteomes" id="UP000509742"/>
    </source>
</evidence>
<evidence type="ECO:0000256" key="5">
    <source>
        <dbReference type="SAM" id="Phobius"/>
    </source>
</evidence>
<evidence type="ECO:0000256" key="3">
    <source>
        <dbReference type="ARBA" id="ARBA00022989"/>
    </source>
</evidence>
<protein>
    <submittedName>
        <fullName evidence="6">TrbL/VirB6 plasmid conjugal transfer family protein</fullName>
    </submittedName>
</protein>
<evidence type="ECO:0000313" key="6">
    <source>
        <dbReference type="EMBL" id="BCD46773.1"/>
    </source>
</evidence>
<accession>A0ABM7L1Y7</accession>
<keyword evidence="7" id="KW-1185">Reference proteome</keyword>
<dbReference type="RefSeq" id="WP_034376187.1">
    <property type="nucleotide sequence ID" value="NZ_AP023037.1"/>
</dbReference>
<gene>
    <name evidence="6" type="ORF">NHP190020_18120</name>
</gene>
<name>A0ABM7L1Y7_9HELI</name>
<feature type="transmembrane region" description="Helical" evidence="5">
    <location>
        <begin position="60"/>
        <end position="78"/>
    </location>
</feature>
<feature type="transmembrane region" description="Helical" evidence="5">
    <location>
        <begin position="156"/>
        <end position="175"/>
    </location>
</feature>
<feature type="transmembrane region" description="Helical" evidence="5">
    <location>
        <begin position="275"/>
        <end position="293"/>
    </location>
</feature>
<feature type="transmembrane region" description="Helical" evidence="5">
    <location>
        <begin position="21"/>
        <end position="48"/>
    </location>
</feature>
<keyword evidence="4 5" id="KW-0472">Membrane</keyword>
<sequence>MQESQYTKFIGLFENFINQIALLLPSGLSSALQASGNVIGVLLILLFVFSKLKKDDLFEIRTLIAIGIFFGYLAFFNWSMNHPKDSQSYFRSFIEYPADQVMGALSTLKFEGYQETNKTETISFKSRTIDTLISEIFHSTGNLVTRTFQSLKTGTILYMIPIVLTILVIAVLEALFVFHIVYFICVTFIEITLYFALYILFIPLVFFQQTRGFAWSYIKKVVSLTFYAPFITLVSLLDYNILTFIKSGTTNMEALPQQGFLESIFSTIHVKFSDYVDFLLDLTFIALGAYFCLKLVSKIPEMINAIFGTQGVMSDASHFVSSAISLVQAPIAATAGLAKGGYTQGGIGGALANIATMGGYKGVSDLRNHAILSKETSSNSTANLGGKVGTTTVET</sequence>
<keyword evidence="2 5" id="KW-0812">Transmembrane</keyword>
<feature type="transmembrane region" description="Helical" evidence="5">
    <location>
        <begin position="226"/>
        <end position="245"/>
    </location>
</feature>
<evidence type="ECO:0000256" key="1">
    <source>
        <dbReference type="ARBA" id="ARBA00004141"/>
    </source>
</evidence>
<evidence type="ECO:0000256" key="4">
    <source>
        <dbReference type="ARBA" id="ARBA00023136"/>
    </source>
</evidence>
<comment type="subcellular location">
    <subcellularLocation>
        <location evidence="1">Membrane</location>
        <topology evidence="1">Multi-pass membrane protein</topology>
    </subcellularLocation>
</comment>
<dbReference type="EMBL" id="AP023037">
    <property type="protein sequence ID" value="BCD46773.1"/>
    <property type="molecule type" value="Genomic_DNA"/>
</dbReference>
<dbReference type="Proteomes" id="UP000509742">
    <property type="component" value="Plasmid pNHP190020_1"/>
</dbReference>
<dbReference type="InterPro" id="IPR007688">
    <property type="entry name" value="Conjugal_tfr_TrbL/VirB6"/>
</dbReference>
<keyword evidence="6" id="KW-0614">Plasmid</keyword>
<evidence type="ECO:0000256" key="2">
    <source>
        <dbReference type="ARBA" id="ARBA00022692"/>
    </source>
</evidence>
<keyword evidence="3 5" id="KW-1133">Transmembrane helix</keyword>
<dbReference type="Pfam" id="PF04610">
    <property type="entry name" value="TrbL"/>
    <property type="match status" value="1"/>
</dbReference>
<organism evidence="6 7">
    <name type="scientific">Helicobacter suis</name>
    <dbReference type="NCBI Taxonomy" id="104628"/>
    <lineage>
        <taxon>Bacteria</taxon>
        <taxon>Pseudomonadati</taxon>
        <taxon>Campylobacterota</taxon>
        <taxon>Epsilonproteobacteria</taxon>
        <taxon>Campylobacterales</taxon>
        <taxon>Helicobacteraceae</taxon>
        <taxon>Helicobacter</taxon>
    </lineage>
</organism>
<geneLocation type="plasmid" evidence="6 7">
    <name>pNHP190020_1</name>
</geneLocation>
<reference evidence="6 7" key="1">
    <citation type="submission" date="2020-04" db="EMBL/GenBank/DDBJ databases">
        <title>Genomic analysis of gastric non-Helicobacter pylori Helicobacters isolated in Japan.</title>
        <authorList>
            <person name="Suzuki M."/>
            <person name="Rimbara E."/>
        </authorList>
    </citation>
    <scope>NUCLEOTIDE SEQUENCE [LARGE SCALE GENOMIC DNA]</scope>
    <source>
        <strain evidence="6 7">NHP19-0020</strain>
        <plasmid evidence="6 7">pNHP190020_1</plasmid>
    </source>
</reference>
<proteinExistence type="predicted"/>